<evidence type="ECO:0000256" key="1">
    <source>
        <dbReference type="SAM" id="Phobius"/>
    </source>
</evidence>
<dbReference type="AlphaFoldDB" id="A0A1X7T8G8"/>
<dbReference type="EnsemblMetazoa" id="Aqu2.1.10700_001">
    <property type="protein sequence ID" value="Aqu2.1.10700_001"/>
    <property type="gene ID" value="Aqu2.1.10700"/>
</dbReference>
<sequence>MSTSEAEDFTLTQNTAYQPVVKTHTSTEEAMYSDLQDYSDYQLPKANVKDTKPPQQPVQYTVGKKSFAAIIILLVIIIFLLVAILVLNLISKDAASSNNAGLTNSGNTAINSEMSLIQDTMNSIIQQIMIQANNTNRSTDELLQLLNTSLIKDISIPTAAAVNDVLLIVNELLVIQNGSSLFNSIRLVSCKYIKAARPNSPSGYYHVNSHNIYCNMGELCGQDGGWTRIAYLDTTMNCPSELEEWFTGGIRVCRREGNSAGCRSNVFQTNGISYSQICGKVVGYQKGTPDAVYANINDINDAYIDGNKIDYLMRQVNDNNVNSNLSLIQDTMNSIIQQIMVHANNTNRSTDELLQLLNASLIKDISIPTAAAVNDVLLIVKELLQIQNGSSTQTVSCKVIKAAHPNSPSGYYHVNGHNTYCYMGELCGQDGGWTRIAYLDMTMNCPSGLQEWFPSSGKGNRVCRRKGNSAGCRSNVFQTNGISYSQICGKVVGYQKGRTDGLNIGNINKPYIDGVSITRGSPRKHVWSYIAGIRSDVNTGATCPCNAGATNTVPSFVGEHYYCESGANSEPSLTTVYTGDPLWDGNNCPSVEAPCCNGTGLPWFFRDYGNATITDYIELRVCGNEVWGNEDTPVQLYEIYVK</sequence>
<reference evidence="2" key="1">
    <citation type="submission" date="2017-05" db="UniProtKB">
        <authorList>
            <consortium name="EnsemblMetazoa"/>
        </authorList>
    </citation>
    <scope>IDENTIFICATION</scope>
</reference>
<protein>
    <recommendedName>
        <fullName evidence="3">Fibrinogen C-terminal domain-containing protein</fullName>
    </recommendedName>
</protein>
<keyword evidence="1" id="KW-0472">Membrane</keyword>
<proteinExistence type="predicted"/>
<name>A0A1X7T8G8_AMPQE</name>
<dbReference type="InParanoid" id="A0A1X7T8G8"/>
<evidence type="ECO:0000313" key="2">
    <source>
        <dbReference type="EnsemblMetazoa" id="Aqu2.1.10700_001"/>
    </source>
</evidence>
<evidence type="ECO:0008006" key="3">
    <source>
        <dbReference type="Google" id="ProtNLM"/>
    </source>
</evidence>
<keyword evidence="1" id="KW-1133">Transmembrane helix</keyword>
<dbReference type="OrthoDB" id="10619991at2759"/>
<keyword evidence="1" id="KW-0812">Transmembrane</keyword>
<accession>A0A1X7T8G8</accession>
<organism evidence="2">
    <name type="scientific">Amphimedon queenslandica</name>
    <name type="common">Sponge</name>
    <dbReference type="NCBI Taxonomy" id="400682"/>
    <lineage>
        <taxon>Eukaryota</taxon>
        <taxon>Metazoa</taxon>
        <taxon>Porifera</taxon>
        <taxon>Demospongiae</taxon>
        <taxon>Heteroscleromorpha</taxon>
        <taxon>Haplosclerida</taxon>
        <taxon>Niphatidae</taxon>
        <taxon>Amphimedon</taxon>
    </lineage>
</organism>
<feature type="transmembrane region" description="Helical" evidence="1">
    <location>
        <begin position="67"/>
        <end position="90"/>
    </location>
</feature>